<reference evidence="1 2" key="1">
    <citation type="submission" date="2016-11" db="EMBL/GenBank/DDBJ databases">
        <title>Trade-off between light-utilization and light-protection in marine flavobacteria.</title>
        <authorList>
            <person name="Kumagai Y."/>
        </authorList>
    </citation>
    <scope>NUCLEOTIDE SEQUENCE [LARGE SCALE GENOMIC DNA]</scope>
    <source>
        <strain evidence="1 2">NBRC 107741</strain>
    </source>
</reference>
<dbReference type="Proteomes" id="UP000239800">
    <property type="component" value="Unassembled WGS sequence"/>
</dbReference>
<keyword evidence="2" id="KW-1185">Reference proteome</keyword>
<name>A0A2S7KPL6_9FLAO</name>
<sequence>MKAASVVEIKKALKYSDETELIELCLRLAKFKKENKELLTYLLFESGHEDSYIAGVKEAMDLLLDQINTSSPYYIRKSMRKVLREIRKYARYSGKKETEVELLLFFCERLIHFEPSVRNNRSLMKLYQRQMFGLKQKIKKLHPDLQHDYEQELKGLPHA</sequence>
<comment type="caution">
    <text evidence="1">The sequence shown here is derived from an EMBL/GenBank/DDBJ whole genome shotgun (WGS) entry which is preliminary data.</text>
</comment>
<gene>
    <name evidence="1" type="ORF">BST85_06070</name>
</gene>
<dbReference type="AlphaFoldDB" id="A0A2S7KPL6"/>
<dbReference type="EMBL" id="MQUB01000001">
    <property type="protein sequence ID" value="PQB04513.1"/>
    <property type="molecule type" value="Genomic_DNA"/>
</dbReference>
<protein>
    <submittedName>
        <fullName evidence="1">Uncharacterized protein</fullName>
    </submittedName>
</protein>
<organism evidence="1 2">
    <name type="scientific">Aureitalea marina</name>
    <dbReference type="NCBI Taxonomy" id="930804"/>
    <lineage>
        <taxon>Bacteria</taxon>
        <taxon>Pseudomonadati</taxon>
        <taxon>Bacteroidota</taxon>
        <taxon>Flavobacteriia</taxon>
        <taxon>Flavobacteriales</taxon>
        <taxon>Flavobacteriaceae</taxon>
        <taxon>Aureitalea</taxon>
    </lineage>
</organism>
<accession>A0A2S7KPL6</accession>
<dbReference type="OrthoDB" id="978748at2"/>
<evidence type="ECO:0000313" key="1">
    <source>
        <dbReference type="EMBL" id="PQB04513.1"/>
    </source>
</evidence>
<dbReference type="RefSeq" id="WP_104812438.1">
    <property type="nucleotide sequence ID" value="NZ_MQUB01000001.1"/>
</dbReference>
<proteinExistence type="predicted"/>
<evidence type="ECO:0000313" key="2">
    <source>
        <dbReference type="Proteomes" id="UP000239800"/>
    </source>
</evidence>